<evidence type="ECO:0000313" key="2">
    <source>
        <dbReference type="EMBL" id="SFD01523.1"/>
    </source>
</evidence>
<name>A0A1I1P3H1_9ACTN</name>
<evidence type="ECO:0000313" key="3">
    <source>
        <dbReference type="Proteomes" id="UP000198832"/>
    </source>
</evidence>
<dbReference type="InterPro" id="IPR029044">
    <property type="entry name" value="Nucleotide-diphossugar_trans"/>
</dbReference>
<dbReference type="OrthoDB" id="9787979at2"/>
<organism evidence="2 3">
    <name type="scientific">Nocardioides terrae</name>
    <dbReference type="NCBI Taxonomy" id="574651"/>
    <lineage>
        <taxon>Bacteria</taxon>
        <taxon>Bacillati</taxon>
        <taxon>Actinomycetota</taxon>
        <taxon>Actinomycetes</taxon>
        <taxon>Propionibacteriales</taxon>
        <taxon>Nocardioidaceae</taxon>
        <taxon>Nocardioides</taxon>
    </lineage>
</organism>
<dbReference type="EMBL" id="FOLB01000021">
    <property type="protein sequence ID" value="SFD01523.1"/>
    <property type="molecule type" value="Genomic_DNA"/>
</dbReference>
<keyword evidence="3" id="KW-1185">Reference proteome</keyword>
<dbReference type="CDD" id="cd00761">
    <property type="entry name" value="Glyco_tranf_GTA_type"/>
    <property type="match status" value="1"/>
</dbReference>
<dbReference type="Proteomes" id="UP000198832">
    <property type="component" value="Unassembled WGS sequence"/>
</dbReference>
<dbReference type="STRING" id="574651.SAMN04487968_12110"/>
<dbReference type="GO" id="GO:0016740">
    <property type="term" value="F:transferase activity"/>
    <property type="evidence" value="ECO:0007669"/>
    <property type="project" value="UniProtKB-KW"/>
</dbReference>
<dbReference type="AlphaFoldDB" id="A0A1I1P3H1"/>
<dbReference type="PANTHER" id="PTHR43685:SF2">
    <property type="entry name" value="GLYCOSYLTRANSFERASE 2-LIKE DOMAIN-CONTAINING PROTEIN"/>
    <property type="match status" value="1"/>
</dbReference>
<dbReference type="RefSeq" id="WP_091126588.1">
    <property type="nucleotide sequence ID" value="NZ_FOLB01000021.1"/>
</dbReference>
<dbReference type="InterPro" id="IPR050834">
    <property type="entry name" value="Glycosyltransf_2"/>
</dbReference>
<gene>
    <name evidence="2" type="ORF">SAMN04487968_12110</name>
</gene>
<sequence>MATVGIVVRTKDRPHFLARALRSITSQTYADWQAFVVNDGGDPDAVAGVVDDLLEADRARVTILDHPQSLGRWPSANAGVRAATESGAAYLVLHDDDDSWAPTFLERAAAYLDEHPLAPGVVSKIEIVWEEGSAAGGYVETGREMFQGHLHDPLLGDTLLFNRFVPIGFLYRKELHDEIGPYDEALSVVGDWSFNLKILARWSLDYLGDEPLAFWHQRPAATGIDGNSVISAGRDHEKYDALVRDAELRSYVGEHGLGLVLYLTKFIDRRLVEVEEGLRRDIYSGESGVVAYRRLRESAMRRLRLRR</sequence>
<keyword evidence="2" id="KW-0808">Transferase</keyword>
<reference evidence="2 3" key="1">
    <citation type="submission" date="2016-10" db="EMBL/GenBank/DDBJ databases">
        <authorList>
            <person name="de Groot N.N."/>
        </authorList>
    </citation>
    <scope>NUCLEOTIDE SEQUENCE [LARGE SCALE GENOMIC DNA]</scope>
    <source>
        <strain evidence="2 3">CGMCC 1.7056</strain>
    </source>
</reference>
<dbReference type="PANTHER" id="PTHR43685">
    <property type="entry name" value="GLYCOSYLTRANSFERASE"/>
    <property type="match status" value="1"/>
</dbReference>
<protein>
    <submittedName>
        <fullName evidence="2">Glycosyl transferase family 2</fullName>
    </submittedName>
</protein>
<dbReference type="SUPFAM" id="SSF53448">
    <property type="entry name" value="Nucleotide-diphospho-sugar transferases"/>
    <property type="match status" value="1"/>
</dbReference>
<evidence type="ECO:0000259" key="1">
    <source>
        <dbReference type="Pfam" id="PF00535"/>
    </source>
</evidence>
<proteinExistence type="predicted"/>
<dbReference type="Pfam" id="PF00535">
    <property type="entry name" value="Glycos_transf_2"/>
    <property type="match status" value="1"/>
</dbReference>
<feature type="domain" description="Glycosyltransferase 2-like" evidence="1">
    <location>
        <begin position="6"/>
        <end position="130"/>
    </location>
</feature>
<dbReference type="InterPro" id="IPR001173">
    <property type="entry name" value="Glyco_trans_2-like"/>
</dbReference>
<accession>A0A1I1P3H1</accession>
<dbReference type="Gene3D" id="3.90.550.10">
    <property type="entry name" value="Spore Coat Polysaccharide Biosynthesis Protein SpsA, Chain A"/>
    <property type="match status" value="1"/>
</dbReference>